<evidence type="ECO:0000256" key="7">
    <source>
        <dbReference type="ARBA" id="ARBA00022842"/>
    </source>
</evidence>
<dbReference type="GO" id="GO:0003964">
    <property type="term" value="F:RNA-directed DNA polymerase activity"/>
    <property type="evidence" value="ECO:0007669"/>
    <property type="project" value="UniProtKB-KW"/>
</dbReference>
<keyword evidence="2" id="KW-0548">Nucleotidyltransferase</keyword>
<evidence type="ECO:0000256" key="4">
    <source>
        <dbReference type="ARBA" id="ARBA00022723"/>
    </source>
</evidence>
<dbReference type="PANTHER" id="PTHR42648">
    <property type="entry name" value="TRANSPOSASE, PUTATIVE-RELATED"/>
    <property type="match status" value="1"/>
</dbReference>
<dbReference type="GO" id="GO:0032196">
    <property type="term" value="P:transposition"/>
    <property type="evidence" value="ECO:0007669"/>
    <property type="project" value="UniProtKB-KW"/>
</dbReference>
<evidence type="ECO:0000256" key="2">
    <source>
        <dbReference type="ARBA" id="ARBA00022695"/>
    </source>
</evidence>
<keyword evidence="4" id="KW-0479">Metal-binding</keyword>
<dbReference type="InterPro" id="IPR039537">
    <property type="entry name" value="Retrotran_Ty1/copia-like"/>
</dbReference>
<evidence type="ECO:0000313" key="21">
    <source>
        <dbReference type="Proteomes" id="UP000235392"/>
    </source>
</evidence>
<evidence type="ECO:0000256" key="13">
    <source>
        <dbReference type="ARBA" id="ARBA00023268"/>
    </source>
</evidence>
<dbReference type="Gene3D" id="3.30.420.10">
    <property type="entry name" value="Ribonuclease H-like superfamily/Ribonuclease H"/>
    <property type="match status" value="1"/>
</dbReference>
<evidence type="ECO:0000256" key="14">
    <source>
        <dbReference type="ARBA" id="ARBA00048173"/>
    </source>
</evidence>
<protein>
    <recommendedName>
        <fullName evidence="22">Integrase catalytic domain-containing protein</fullName>
    </recommendedName>
</protein>
<dbReference type="PROSITE" id="PS50994">
    <property type="entry name" value="INTEGRASE"/>
    <property type="match status" value="1"/>
</dbReference>
<keyword evidence="12" id="KW-0233">DNA recombination</keyword>
<feature type="region of interest" description="Disordered" evidence="17">
    <location>
        <begin position="283"/>
        <end position="313"/>
    </location>
</feature>
<dbReference type="PANTHER" id="PTHR42648:SF11">
    <property type="entry name" value="TRANSPOSON TY4-P GAG-POL POLYPROTEIN"/>
    <property type="match status" value="1"/>
</dbReference>
<evidence type="ECO:0000256" key="9">
    <source>
        <dbReference type="ARBA" id="ARBA00022908"/>
    </source>
</evidence>
<feature type="region of interest" description="Disordered" evidence="17">
    <location>
        <begin position="1666"/>
        <end position="1696"/>
    </location>
</feature>
<dbReference type="CDD" id="cd09272">
    <property type="entry name" value="RNase_HI_RT_Ty1"/>
    <property type="match status" value="1"/>
</dbReference>
<name>A0A2N5VL13_9BASI</name>
<dbReference type="InterPro" id="IPR012337">
    <property type="entry name" value="RNaseH-like_sf"/>
</dbReference>
<dbReference type="GO" id="GO:0015074">
    <property type="term" value="P:DNA integration"/>
    <property type="evidence" value="ECO:0007669"/>
    <property type="project" value="UniProtKB-KW"/>
</dbReference>
<feature type="region of interest" description="Disordered" evidence="17">
    <location>
        <begin position="406"/>
        <end position="452"/>
    </location>
</feature>
<dbReference type="InterPro" id="IPR001584">
    <property type="entry name" value="Integrase_cat-core"/>
</dbReference>
<dbReference type="Proteomes" id="UP000235392">
    <property type="component" value="Unassembled WGS sequence"/>
</dbReference>
<evidence type="ECO:0000256" key="11">
    <source>
        <dbReference type="ARBA" id="ARBA00022932"/>
    </source>
</evidence>
<organism evidence="20 21">
    <name type="scientific">Puccinia coronata f. sp. avenae</name>
    <dbReference type="NCBI Taxonomy" id="200324"/>
    <lineage>
        <taxon>Eukaryota</taxon>
        <taxon>Fungi</taxon>
        <taxon>Dikarya</taxon>
        <taxon>Basidiomycota</taxon>
        <taxon>Pucciniomycotina</taxon>
        <taxon>Pucciniomycetes</taxon>
        <taxon>Pucciniales</taxon>
        <taxon>Pucciniaceae</taxon>
        <taxon>Puccinia</taxon>
    </lineage>
</organism>
<keyword evidence="5" id="KW-0255">Endonuclease</keyword>
<dbReference type="GO" id="GO:0003887">
    <property type="term" value="F:DNA-directed DNA polymerase activity"/>
    <property type="evidence" value="ECO:0007669"/>
    <property type="project" value="UniProtKB-KW"/>
</dbReference>
<dbReference type="GO" id="GO:0003723">
    <property type="term" value="F:RNA binding"/>
    <property type="evidence" value="ECO:0007669"/>
    <property type="project" value="UniProtKB-KW"/>
</dbReference>
<keyword evidence="16" id="KW-0862">Zinc</keyword>
<evidence type="ECO:0000256" key="6">
    <source>
        <dbReference type="ARBA" id="ARBA00022801"/>
    </source>
</evidence>
<comment type="caution">
    <text evidence="20">The sequence shown here is derived from an EMBL/GenBank/DDBJ whole genome shotgun (WGS) entry which is preliminary data.</text>
</comment>
<dbReference type="EMBL" id="PGCI01000009">
    <property type="protein sequence ID" value="PLW50660.1"/>
    <property type="molecule type" value="Genomic_DNA"/>
</dbReference>
<dbReference type="SUPFAM" id="SSF56672">
    <property type="entry name" value="DNA/RNA polymerases"/>
    <property type="match status" value="1"/>
</dbReference>
<dbReference type="InterPro" id="IPR001878">
    <property type="entry name" value="Znf_CCHC"/>
</dbReference>
<evidence type="ECO:0008006" key="22">
    <source>
        <dbReference type="Google" id="ProtNLM"/>
    </source>
</evidence>
<reference evidence="20 21" key="1">
    <citation type="submission" date="2017-11" db="EMBL/GenBank/DDBJ databases">
        <title>De novo assembly and phasing of dikaryotic genomes from two isolates of Puccinia coronata f. sp. avenae, the causal agent of oat crown rust.</title>
        <authorList>
            <person name="Miller M.E."/>
            <person name="Zhang Y."/>
            <person name="Omidvar V."/>
            <person name="Sperschneider J."/>
            <person name="Schwessinger B."/>
            <person name="Raley C."/>
            <person name="Palmer J.M."/>
            <person name="Garnica D."/>
            <person name="Upadhyaya N."/>
            <person name="Rathjen J."/>
            <person name="Taylor J.M."/>
            <person name="Park R.F."/>
            <person name="Dodds P.N."/>
            <person name="Hirsch C.D."/>
            <person name="Kianian S.F."/>
            <person name="Figueroa M."/>
        </authorList>
    </citation>
    <scope>NUCLEOTIDE SEQUENCE [LARGE SCALE GENOMIC DNA]</scope>
    <source>
        <strain evidence="20">12SD80</strain>
    </source>
</reference>
<evidence type="ECO:0000256" key="3">
    <source>
        <dbReference type="ARBA" id="ARBA00022722"/>
    </source>
</evidence>
<evidence type="ECO:0000256" key="17">
    <source>
        <dbReference type="SAM" id="MobiDB-lite"/>
    </source>
</evidence>
<dbReference type="InterPro" id="IPR036397">
    <property type="entry name" value="RNaseH_sf"/>
</dbReference>
<dbReference type="Pfam" id="PF25597">
    <property type="entry name" value="SH3_retrovirus"/>
    <property type="match status" value="1"/>
</dbReference>
<keyword evidence="1" id="KW-0815">Transposition</keyword>
<evidence type="ECO:0000256" key="5">
    <source>
        <dbReference type="ARBA" id="ARBA00022759"/>
    </source>
</evidence>
<evidence type="ECO:0000256" key="16">
    <source>
        <dbReference type="PROSITE-ProRule" id="PRU00047"/>
    </source>
</evidence>
<proteinExistence type="predicted"/>
<evidence type="ECO:0000256" key="1">
    <source>
        <dbReference type="ARBA" id="ARBA00022578"/>
    </source>
</evidence>
<feature type="region of interest" description="Disordered" evidence="17">
    <location>
        <begin position="1553"/>
        <end position="1583"/>
    </location>
</feature>
<keyword evidence="3" id="KW-0540">Nuclease</keyword>
<feature type="compositionally biased region" description="Polar residues" evidence="17">
    <location>
        <begin position="284"/>
        <end position="293"/>
    </location>
</feature>
<gene>
    <name evidence="20" type="ORF">PCASD_00698</name>
</gene>
<keyword evidence="13" id="KW-0511">Multifunctional enzyme</keyword>
<dbReference type="SUPFAM" id="SSF53098">
    <property type="entry name" value="Ribonuclease H-like"/>
    <property type="match status" value="1"/>
</dbReference>
<feature type="domain" description="CCHC-type" evidence="18">
    <location>
        <begin position="339"/>
        <end position="354"/>
    </location>
</feature>
<evidence type="ECO:0000259" key="18">
    <source>
        <dbReference type="PROSITE" id="PS50158"/>
    </source>
</evidence>
<keyword evidence="16" id="KW-0863">Zinc-finger</keyword>
<dbReference type="GO" id="GO:0008270">
    <property type="term" value="F:zinc ion binding"/>
    <property type="evidence" value="ECO:0007669"/>
    <property type="project" value="UniProtKB-KW"/>
</dbReference>
<evidence type="ECO:0000313" key="20">
    <source>
        <dbReference type="EMBL" id="PLW50660.1"/>
    </source>
</evidence>
<comment type="catalytic activity">
    <reaction evidence="14">
        <text>DNA(n) + a 2'-deoxyribonucleoside 5'-triphosphate = DNA(n+1) + diphosphate</text>
        <dbReference type="Rhea" id="RHEA:22508"/>
        <dbReference type="Rhea" id="RHEA-COMP:17339"/>
        <dbReference type="Rhea" id="RHEA-COMP:17340"/>
        <dbReference type="ChEBI" id="CHEBI:33019"/>
        <dbReference type="ChEBI" id="CHEBI:61560"/>
        <dbReference type="ChEBI" id="CHEBI:173112"/>
        <dbReference type="EC" id="2.7.7.49"/>
    </reaction>
</comment>
<dbReference type="PROSITE" id="PS50158">
    <property type="entry name" value="ZF_CCHC"/>
    <property type="match status" value="1"/>
</dbReference>
<dbReference type="InterPro" id="IPR057670">
    <property type="entry name" value="SH3_retrovirus"/>
</dbReference>
<dbReference type="GO" id="GO:0004519">
    <property type="term" value="F:endonuclease activity"/>
    <property type="evidence" value="ECO:0007669"/>
    <property type="project" value="UniProtKB-KW"/>
</dbReference>
<dbReference type="Pfam" id="PF07727">
    <property type="entry name" value="RVT_2"/>
    <property type="match status" value="1"/>
</dbReference>
<comment type="catalytic activity">
    <reaction evidence="15">
        <text>DNA(n) + a 2'-deoxyribonucleoside 5'-triphosphate = DNA(n+1) + diphosphate</text>
        <dbReference type="Rhea" id="RHEA:22508"/>
        <dbReference type="Rhea" id="RHEA-COMP:17339"/>
        <dbReference type="Rhea" id="RHEA-COMP:17340"/>
        <dbReference type="ChEBI" id="CHEBI:33019"/>
        <dbReference type="ChEBI" id="CHEBI:61560"/>
        <dbReference type="ChEBI" id="CHEBI:173112"/>
        <dbReference type="EC" id="2.7.7.7"/>
    </reaction>
</comment>
<keyword evidence="7" id="KW-0460">Magnesium</keyword>
<evidence type="ECO:0000256" key="15">
    <source>
        <dbReference type="ARBA" id="ARBA00049244"/>
    </source>
</evidence>
<feature type="compositionally biased region" description="Polar residues" evidence="17">
    <location>
        <begin position="1558"/>
        <end position="1583"/>
    </location>
</feature>
<keyword evidence="11" id="KW-0808">Transferase</keyword>
<dbReference type="GO" id="GO:0005634">
    <property type="term" value="C:nucleus"/>
    <property type="evidence" value="ECO:0007669"/>
    <property type="project" value="UniProtKB-ARBA"/>
</dbReference>
<evidence type="ECO:0000256" key="8">
    <source>
        <dbReference type="ARBA" id="ARBA00022884"/>
    </source>
</evidence>
<feature type="domain" description="Integrase catalytic" evidence="19">
    <location>
        <begin position="753"/>
        <end position="919"/>
    </location>
</feature>
<evidence type="ECO:0000256" key="12">
    <source>
        <dbReference type="ARBA" id="ARBA00023172"/>
    </source>
</evidence>
<dbReference type="GO" id="GO:0006310">
    <property type="term" value="P:DNA recombination"/>
    <property type="evidence" value="ECO:0007669"/>
    <property type="project" value="UniProtKB-KW"/>
</dbReference>
<dbReference type="GO" id="GO:0016787">
    <property type="term" value="F:hydrolase activity"/>
    <property type="evidence" value="ECO:0007669"/>
    <property type="project" value="UniProtKB-KW"/>
</dbReference>
<dbReference type="SMART" id="SM00343">
    <property type="entry name" value="ZnF_C2HC"/>
    <property type="match status" value="1"/>
</dbReference>
<dbReference type="InterPro" id="IPR013103">
    <property type="entry name" value="RVT_2"/>
</dbReference>
<keyword evidence="6" id="KW-0378">Hydrolase</keyword>
<evidence type="ECO:0000259" key="19">
    <source>
        <dbReference type="PROSITE" id="PS50994"/>
    </source>
</evidence>
<keyword evidence="11" id="KW-0239">DNA-directed DNA polymerase</keyword>
<evidence type="ECO:0000256" key="10">
    <source>
        <dbReference type="ARBA" id="ARBA00022918"/>
    </source>
</evidence>
<accession>A0A2N5VL13</accession>
<keyword evidence="8" id="KW-0694">RNA-binding</keyword>
<feature type="region of interest" description="Disordered" evidence="17">
    <location>
        <begin position="1"/>
        <end position="69"/>
    </location>
</feature>
<keyword evidence="9" id="KW-0229">DNA integration</keyword>
<keyword evidence="10" id="KW-0695">RNA-directed DNA polymerase</keyword>
<dbReference type="InterPro" id="IPR043502">
    <property type="entry name" value="DNA/RNA_pol_sf"/>
</dbReference>
<sequence length="1696" mass="188079">MQRSPPIKAPPPPHSGATSSKVPPTKKTAPSRAPSASDDDDGYSTETRGPPHRNHPPPPPSSASNPFQTSGIQTSYEYATDPRNQNSIVKEGSQRFATDDDRLRMDGSNFRAWFREICEFALMSLDDADFYLKDMRRDIRDPIARTVILSSINRSFRSPYYDFKYSFEIMRELKQRYVVFSRAGQLNLWNDLLHIKCDESTAAAEVSASFRNKIINLAEAGLTLTEDNIMGLMLHSSLTRGSPLRQEFDRRVDQELTGRQRRVLEFSEMVDLLTDCQEKVRADNLSNARTPNPSAFAAEEQPNRPNRNASVESHPDNIYVMASRPGCPPSRPPATYHGCFRCGSTAHLIAQCPSSRSHTGPPHFSNGGYQHSLNPISNGSQTQFPPIIRPPGYQAHYPVLTPAFSGYSSGAPPTRGLPPRQTGPTNPNLRPANYYRPSYGQQTPAPPARPSAQEADIMAYDIQQDAAMDYPHYLDNAPAEFAVASSSAEHRDHVLFDTGATHHVTGDRSALTEFEMLAQPIPLKVATNGTSCVITARGTLIFHGPGSTPIRLEGVLFCEHVSHTLVLPVALRLAGFTFTYDCSTDSFLIFFRGHLWTKSTLNVRWRKWFLPSPIKPMYSPVTPLSTVTPCTVPHPPMHARSSVVPTTHPSVVSPDHVYSFNEVPLANDEEPFKVIVPAASNLPYMRPQLTSNEKALLQIHKRFGHVGLRVIRRMMTKHTALGLPESLPAGDIICPSCMISKSVNKNTLTSDRRTFEPMDAWNVDLIGPFETPALGGGLYVLSMRDIGSGYAEIKILNKKSEALELLKDTITRMETFTKRRVKILRSDNGGEFNSKALSAFLASKGIVAEQSIAYHHYQNGCIERFNRTLQDMGRTLLVDSTLPKPYWALAFVWACYTLNRIPNSASGDVTPYEKMFGFAPNLDRLRPFGAQAFTHIPVEKRKKLDDRAYMGYAVYYLPNSKGWGFWVPSINDFVESAVATFPDFPLVVLPKESFSFVDICNLQLGSFEDELTVQNQDALVDKLVEFVPEVSEACVPATFKQILRNNHKDDWLRAVQEELTNLERLDVWEVRPVPAGKRVLKAKWVFTLKTDSAGVPTRYKARYVAKGFDQVRGEQFDTTFAPTATFVSMRVILAVAAAKNWPVHTFDFVAAYLNSPIDEEVWVAPPEGLPVKPGDGCLLKKALYGTKQAGRCWWQHLSKTLSTLGYSSSQYDASVYILHADSGNTTIWIHVDDGIVTGSSVSSLKDLERVLSESIEIKWSSGLTDIIGLRVERVVEGFKILQPKLISSILKDHWDGVSHAVTPLPNTALPTTNVSGEAIKPGEFLSIVGSLSYVASGSRPDITFAVNFLARFSKSPDHTHWKALNHLINYLAATKDQCLHIFPKDDGPRLACFTDANWGGEFSRSTYGTMVFFHGCPISWTSKRLATVAASTAHAEYMALGHGTRHMLWIQKLTTDINGVTSKVAMFCDNQAAVKICSDDMSNKRTRHTDRDFYITNQALFRGQLSLHWVKSSLQFADILTKNLPPTAHQFQCSVTGPTTTMVTSVRIIHRAGHARPDQQQHSSKQALHARQTGTSPASRPTCLQSWYQPSEQAYLLAKLVPAQRAGLPACQAGTSPASRPTCKELVPAQQAGLPAGQAGTSPASRPTCSPSWWQPSGQVLLLTTGLSGLPGGARTPLDDRDRRVIKRRKTTLDDR</sequence>